<feature type="domain" description="Peptidase S8/S53" evidence="13">
    <location>
        <begin position="167"/>
        <end position="585"/>
    </location>
</feature>
<feature type="active site" description="Charge relay system" evidence="8 9">
    <location>
        <position position="176"/>
    </location>
</feature>
<dbReference type="GO" id="GO:0004252">
    <property type="term" value="F:serine-type endopeptidase activity"/>
    <property type="evidence" value="ECO:0007669"/>
    <property type="project" value="UniProtKB-UniRule"/>
</dbReference>
<dbReference type="EMBL" id="CAMAPB010000012">
    <property type="protein sequence ID" value="CAH9054949.1"/>
    <property type="molecule type" value="Genomic_DNA"/>
</dbReference>
<organism evidence="15 16">
    <name type="scientific">Pseudoalteromonas haloplanktis</name>
    <name type="common">Alteromonas haloplanktis</name>
    <dbReference type="NCBI Taxonomy" id="228"/>
    <lineage>
        <taxon>Bacteria</taxon>
        <taxon>Pseudomonadati</taxon>
        <taxon>Pseudomonadota</taxon>
        <taxon>Gammaproteobacteria</taxon>
        <taxon>Alteromonadales</taxon>
        <taxon>Pseudoalteromonadaceae</taxon>
        <taxon>Pseudoalteromonas</taxon>
    </lineage>
</organism>
<dbReference type="InterPro" id="IPR046450">
    <property type="entry name" value="PA_dom_sf"/>
</dbReference>
<dbReference type="Pfam" id="PF02225">
    <property type="entry name" value="PA"/>
    <property type="match status" value="1"/>
</dbReference>
<feature type="chain" id="PRO_5040769244" description="Peptidase S8" evidence="12">
    <location>
        <begin position="27"/>
        <end position="1154"/>
    </location>
</feature>
<dbReference type="AlphaFoldDB" id="A0A9W4VTR8"/>
<keyword evidence="2" id="KW-0134">Cell wall</keyword>
<evidence type="ECO:0000256" key="1">
    <source>
        <dbReference type="ARBA" id="ARBA00011073"/>
    </source>
</evidence>
<dbReference type="PROSITE" id="PS51892">
    <property type="entry name" value="SUBTILASE"/>
    <property type="match status" value="1"/>
</dbReference>
<evidence type="ECO:0000259" key="13">
    <source>
        <dbReference type="Pfam" id="PF00082"/>
    </source>
</evidence>
<dbReference type="PROSITE" id="PS00136">
    <property type="entry name" value="SUBTILASE_ASP"/>
    <property type="match status" value="1"/>
</dbReference>
<dbReference type="Gene3D" id="3.40.50.200">
    <property type="entry name" value="Peptidase S8/S53 domain"/>
    <property type="match status" value="1"/>
</dbReference>
<evidence type="ECO:0000256" key="2">
    <source>
        <dbReference type="ARBA" id="ARBA00022512"/>
    </source>
</evidence>
<dbReference type="PROSITE" id="PS00138">
    <property type="entry name" value="SUBTILASE_SER"/>
    <property type="match status" value="1"/>
</dbReference>
<evidence type="ECO:0000256" key="11">
    <source>
        <dbReference type="SAM" id="MobiDB-lite"/>
    </source>
</evidence>
<evidence type="ECO:0000256" key="8">
    <source>
        <dbReference type="PIRSR" id="PIRSR615500-1"/>
    </source>
</evidence>
<dbReference type="InterPro" id="IPR020008">
    <property type="entry name" value="GlyGly_CTERM"/>
</dbReference>
<comment type="caution">
    <text evidence="15">The sequence shown here is derived from an EMBL/GenBank/DDBJ whole genome shotgun (WGS) entry which is preliminary data.</text>
</comment>
<dbReference type="Gene3D" id="3.50.30.30">
    <property type="match status" value="1"/>
</dbReference>
<feature type="active site" description="Charge relay system" evidence="8 9">
    <location>
        <position position="242"/>
    </location>
</feature>
<dbReference type="InterPro" id="IPR000209">
    <property type="entry name" value="Peptidase_S8/S53_dom"/>
</dbReference>
<name>A0A9W4VTR8_PSEHA</name>
<keyword evidence="4 9" id="KW-0645">Protease</keyword>
<evidence type="ECO:0000256" key="6">
    <source>
        <dbReference type="ARBA" id="ARBA00022801"/>
    </source>
</evidence>
<dbReference type="SUPFAM" id="SSF52025">
    <property type="entry name" value="PA domain"/>
    <property type="match status" value="1"/>
</dbReference>
<feature type="domain" description="PA" evidence="14">
    <location>
        <begin position="397"/>
        <end position="482"/>
    </location>
</feature>
<keyword evidence="7 9" id="KW-0720">Serine protease</keyword>
<protein>
    <recommendedName>
        <fullName evidence="17">Peptidase S8</fullName>
    </recommendedName>
</protein>
<dbReference type="InterPro" id="IPR003137">
    <property type="entry name" value="PA_domain"/>
</dbReference>
<dbReference type="InterPro" id="IPR050131">
    <property type="entry name" value="Peptidase_S8_subtilisin-like"/>
</dbReference>
<feature type="region of interest" description="Disordered" evidence="11">
    <location>
        <begin position="222"/>
        <end position="249"/>
    </location>
</feature>
<evidence type="ECO:0000256" key="9">
    <source>
        <dbReference type="PROSITE-ProRule" id="PRU01240"/>
    </source>
</evidence>
<reference evidence="15" key="1">
    <citation type="submission" date="2022-07" db="EMBL/GenBank/DDBJ databases">
        <authorList>
            <person name="Criscuolo A."/>
        </authorList>
    </citation>
    <scope>NUCLEOTIDE SEQUENCE</scope>
    <source>
        <strain evidence="15">CIP103197</strain>
    </source>
</reference>
<gene>
    <name evidence="15" type="ORF">PSEHALCIP103_01139</name>
</gene>
<keyword evidence="5 12" id="KW-0732">Signal</keyword>
<dbReference type="InterPro" id="IPR023827">
    <property type="entry name" value="Peptidase_S8_Asp-AS"/>
</dbReference>
<dbReference type="InterPro" id="IPR023828">
    <property type="entry name" value="Peptidase_S8_Ser-AS"/>
</dbReference>
<dbReference type="InterPro" id="IPR015500">
    <property type="entry name" value="Peptidase_S8_subtilisin-rel"/>
</dbReference>
<dbReference type="CDD" id="cd04818">
    <property type="entry name" value="PA_subtilisin_1"/>
    <property type="match status" value="1"/>
</dbReference>
<dbReference type="PANTHER" id="PTHR43806:SF11">
    <property type="entry name" value="CEREVISIN-RELATED"/>
    <property type="match status" value="1"/>
</dbReference>
<keyword evidence="3" id="KW-0964">Secreted</keyword>
<proteinExistence type="inferred from homology"/>
<evidence type="ECO:0000256" key="3">
    <source>
        <dbReference type="ARBA" id="ARBA00022525"/>
    </source>
</evidence>
<sequence>MSKNIIKRTAIATAVSSAFVATLASAATLPNATITNKQVEQLKEIAADKKAPSAHMIVLKAKTSVDAVADGTYQVSSNREVTAQVEQLQDIMAVELSSLDFNAKVIGKTKILAPTLIVQATPEALAQIAKDDRVAKVLPMFDRELHVAASSEYINAKPLITDGIASGKGQRVAVLDTGIDYTHAAFGGAGTVEAYLAAQADPTSVAWPQGIVQGGYDFIRDDADPIENDAANSPSTGDPTNHGTSSANSVNGIAPDVELYAYSVCGGGCPGAAQAAALEAAMDPNGDGDISDRVDVMNMSLGGEFGDTYTGGGTQFLIQRAVELGVNMVISAGNDGDNPFRVGGPSTTPNALSVGAMTHPTTEIGVASGTVAGVEGNIQPSSFGPQEAYTISGADIELVYPETNADGCAEFAADVDFTGKAVLIDRGACAFTQKVLNAQANGAEFVMIANNTDDGTPAPMGGFDAAVTIKNVGINFAAGAALKAQLAAGGPATFDISVEIKTTAGAVATFSSRGPSMDGLLKPEITAPGTSIDVAAASTQTGTNPVSGTSFSGPITAGAVAMIREAHPERNAFEIKATIMNAANLNVTNEPLAINPDSELAPISMIGAGLVDVTKAVNLPVAAWVHNGEFDTKQAALSYGLVSLAETGSITKTVTVKNFSADAKTYNLRTEARYQNDIDTDAVSWGFPESITVPAGQAINFDITMTVDPSKLPAWELENPFSADDIAARSAALTSVEFDGALVFDDASTDGDHDLHVVYHAMPKAATQLSYSPEIVNNEMALVIENTGQTEISPQAESIVAMGTEKSVEDAEFNILSTTFSAFNADFCDSGIYITSSIQLRDPLTHTFQAGYRLEIDTDNDGVSDQLMQNYNDVGRTTAFPGRSRTVIGTTDGAGNDSLAWVTPMYHSAGEDTVTFSGCSELMNIDASLLGEQMNFKVSVGYPSYQTGVYSETDSVTGSTVFGVQPQVQITSLETGEAVSSIMPGEKAVASASGPFALSQGSGTNIIKVMAAEDLELPEVEAPMLVGGEFSVSEDAADGTVVGALTIEESDLDLAISEYYVQSNTNLGLAVDAEGQIVVADNTLLAGDTSAEMEVVAIDVRGNVSEPAMVTISVTKVAPPVVTPEPTKKSSSGSLAWLTLLVAPFAFMRRRKQK</sequence>
<dbReference type="InterPro" id="IPR036852">
    <property type="entry name" value="Peptidase_S8/S53_dom_sf"/>
</dbReference>
<comment type="similarity">
    <text evidence="1 9 10">Belongs to the peptidase S8 family.</text>
</comment>
<dbReference type="PRINTS" id="PR00723">
    <property type="entry name" value="SUBTILISIN"/>
</dbReference>
<keyword evidence="6 9" id="KW-0378">Hydrolase</keyword>
<evidence type="ECO:0000256" key="4">
    <source>
        <dbReference type="ARBA" id="ARBA00022670"/>
    </source>
</evidence>
<dbReference type="PANTHER" id="PTHR43806">
    <property type="entry name" value="PEPTIDASE S8"/>
    <property type="match status" value="1"/>
</dbReference>
<feature type="signal peptide" evidence="12">
    <location>
        <begin position="1"/>
        <end position="26"/>
    </location>
</feature>
<evidence type="ECO:0000256" key="5">
    <source>
        <dbReference type="ARBA" id="ARBA00022729"/>
    </source>
</evidence>
<dbReference type="GO" id="GO:0006508">
    <property type="term" value="P:proteolysis"/>
    <property type="evidence" value="ECO:0007669"/>
    <property type="project" value="UniProtKB-KW"/>
</dbReference>
<dbReference type="NCBIfam" id="TIGR03501">
    <property type="entry name" value="GlyGly_CTERM"/>
    <property type="match status" value="1"/>
</dbReference>
<evidence type="ECO:0000313" key="15">
    <source>
        <dbReference type="EMBL" id="CAH9054949.1"/>
    </source>
</evidence>
<evidence type="ECO:0008006" key="17">
    <source>
        <dbReference type="Google" id="ProtNLM"/>
    </source>
</evidence>
<dbReference type="RefSeq" id="WP_262976358.1">
    <property type="nucleotide sequence ID" value="NZ_CAMAPB010000012.1"/>
</dbReference>
<evidence type="ECO:0000313" key="16">
    <source>
        <dbReference type="Proteomes" id="UP001152447"/>
    </source>
</evidence>
<accession>A0A9W4VTR8</accession>
<dbReference type="Pfam" id="PF00082">
    <property type="entry name" value="Peptidase_S8"/>
    <property type="match status" value="1"/>
</dbReference>
<feature type="active site" description="Charge relay system" evidence="8 9">
    <location>
        <position position="550"/>
    </location>
</feature>
<evidence type="ECO:0000259" key="14">
    <source>
        <dbReference type="Pfam" id="PF02225"/>
    </source>
</evidence>
<evidence type="ECO:0000256" key="7">
    <source>
        <dbReference type="ARBA" id="ARBA00022825"/>
    </source>
</evidence>
<evidence type="ECO:0000256" key="10">
    <source>
        <dbReference type="RuleBase" id="RU003355"/>
    </source>
</evidence>
<dbReference type="Proteomes" id="UP001152447">
    <property type="component" value="Unassembled WGS sequence"/>
</dbReference>
<evidence type="ECO:0000256" key="12">
    <source>
        <dbReference type="SAM" id="SignalP"/>
    </source>
</evidence>
<dbReference type="SUPFAM" id="SSF52743">
    <property type="entry name" value="Subtilisin-like"/>
    <property type="match status" value="1"/>
</dbReference>
<feature type="compositionally biased region" description="Polar residues" evidence="11">
    <location>
        <begin position="230"/>
        <end position="249"/>
    </location>
</feature>
<keyword evidence="16" id="KW-1185">Reference proteome</keyword>